<dbReference type="AlphaFoldDB" id="A0A5C4MIT6"/>
<dbReference type="Proteomes" id="UP000306740">
    <property type="component" value="Unassembled WGS sequence"/>
</dbReference>
<evidence type="ECO:0000256" key="1">
    <source>
        <dbReference type="SAM" id="MobiDB-lite"/>
    </source>
</evidence>
<comment type="caution">
    <text evidence="3">The sequence shown here is derived from an EMBL/GenBank/DDBJ whole genome shotgun (WGS) entry which is preliminary data.</text>
</comment>
<sequence>MRRLGDVAWRVVTLTAVWIVLGRAVGLLAGDTPDATIASAVATTALWYATAGAVALRDGRRRLLRTPYATWVVVGLAASVLCVAWQWVAQALSDGAADALVLRDDLVVLAPGLAAGVWVCAATGLALGRHDVAVRQRAEKDRDVQADRDAEADRDTEADGDAEEDRDAEADQRPLTTSAARATHEVPPPRLSSRRSAAR</sequence>
<dbReference type="EMBL" id="VDFR01000080">
    <property type="protein sequence ID" value="TNC43575.1"/>
    <property type="molecule type" value="Genomic_DNA"/>
</dbReference>
<feature type="transmembrane region" description="Helical" evidence="2">
    <location>
        <begin position="108"/>
        <end position="127"/>
    </location>
</feature>
<name>A0A5C4MIT6_9ACTN</name>
<feature type="transmembrane region" description="Helical" evidence="2">
    <location>
        <begin position="7"/>
        <end position="29"/>
    </location>
</feature>
<keyword evidence="2" id="KW-0472">Membrane</keyword>
<organism evidence="3 5">
    <name type="scientific">Mumia zhuanghuii</name>
    <dbReference type="NCBI Taxonomy" id="2585211"/>
    <lineage>
        <taxon>Bacteria</taxon>
        <taxon>Bacillati</taxon>
        <taxon>Actinomycetota</taxon>
        <taxon>Actinomycetes</taxon>
        <taxon>Propionibacteriales</taxon>
        <taxon>Nocardioidaceae</taxon>
        <taxon>Mumia</taxon>
    </lineage>
</organism>
<dbReference type="EMBL" id="VDFR01000034">
    <property type="protein sequence ID" value="TNC48644.1"/>
    <property type="molecule type" value="Genomic_DNA"/>
</dbReference>
<evidence type="ECO:0000256" key="2">
    <source>
        <dbReference type="SAM" id="Phobius"/>
    </source>
</evidence>
<dbReference type="RefSeq" id="WP_139105593.1">
    <property type="nucleotide sequence ID" value="NZ_VDFR01000034.1"/>
</dbReference>
<evidence type="ECO:0000313" key="4">
    <source>
        <dbReference type="EMBL" id="TNC48644.1"/>
    </source>
</evidence>
<feature type="region of interest" description="Disordered" evidence="1">
    <location>
        <begin position="137"/>
        <end position="199"/>
    </location>
</feature>
<accession>A0A5C4MIT6</accession>
<evidence type="ECO:0000313" key="5">
    <source>
        <dbReference type="Proteomes" id="UP000306740"/>
    </source>
</evidence>
<evidence type="ECO:0000313" key="3">
    <source>
        <dbReference type="EMBL" id="TNC43575.1"/>
    </source>
</evidence>
<reference evidence="3 5" key="1">
    <citation type="submission" date="2019-05" db="EMBL/GenBank/DDBJ databases">
        <title>Mumia sp. nov., isolated from the intestinal contents of plateau pika (Ochotona curzoniae) in the Qinghai-Tibet plateau of China.</title>
        <authorList>
            <person name="Tian Z."/>
        </authorList>
    </citation>
    <scope>NUCLEOTIDE SEQUENCE [LARGE SCALE GENOMIC DNA]</scope>
    <source>
        <strain evidence="5">527</strain>
        <strain evidence="3">Z527</strain>
    </source>
</reference>
<feature type="compositionally biased region" description="Basic and acidic residues" evidence="1">
    <location>
        <begin position="137"/>
        <end position="157"/>
    </location>
</feature>
<proteinExistence type="predicted"/>
<protein>
    <submittedName>
        <fullName evidence="3">Uncharacterized protein</fullName>
    </submittedName>
</protein>
<gene>
    <name evidence="4" type="ORF">FHE65_07000</name>
    <name evidence="3" type="ORF">FHE65_18095</name>
</gene>
<keyword evidence="2" id="KW-1133">Transmembrane helix</keyword>
<feature type="compositionally biased region" description="Acidic residues" evidence="1">
    <location>
        <begin position="158"/>
        <end position="168"/>
    </location>
</feature>
<feature type="transmembrane region" description="Helical" evidence="2">
    <location>
        <begin position="35"/>
        <end position="56"/>
    </location>
</feature>
<feature type="transmembrane region" description="Helical" evidence="2">
    <location>
        <begin position="68"/>
        <end position="88"/>
    </location>
</feature>
<keyword evidence="2" id="KW-0812">Transmembrane</keyword>